<dbReference type="Proteomes" id="UP000790709">
    <property type="component" value="Unassembled WGS sequence"/>
</dbReference>
<comment type="caution">
    <text evidence="1">The sequence shown here is derived from an EMBL/GenBank/DDBJ whole genome shotgun (WGS) entry which is preliminary data.</text>
</comment>
<sequence length="392" mass="44134">MESPSSQPPSQKPASRPRPKPKPAKPPSRIAAGNVTQKSVSSTLSTSVTPVAATDKGKGKRKADARSDTDVSITDESNPPAKRARNKGSVSSSHRPQKHDTFWILDGNAILEIGGVLFKLHRSRLVDQSLFFADLFEANLSDNDVIVEEDVSGTIYHLHNTTPRDFTALLMLDKNPFEYCFGAPPFYTIAAILRASTALRFPKYREFAIQYLERQWPSALSSLTAERQPHAVDVIILGRQQDVPRVLKRAFYELLRSSGFGLNDGEGDEEGEGASDLEMDRQDERRMIIAREHLHLAWTQATRRFDLSFKVPKCPSPEAKSAAWERCVIDSGLADEFMWDPLCGLQALMDIRWGKEEGWCKECVKMRKDAWAKTRASLWARMDMWMSLPRDV</sequence>
<protein>
    <submittedName>
        <fullName evidence="1">Uncharacterized protein</fullName>
    </submittedName>
</protein>
<reference evidence="1" key="1">
    <citation type="journal article" date="2021" name="New Phytol.">
        <title>Evolutionary innovations through gain and loss of genes in the ectomycorrhizal Boletales.</title>
        <authorList>
            <person name="Wu G."/>
            <person name="Miyauchi S."/>
            <person name="Morin E."/>
            <person name="Kuo A."/>
            <person name="Drula E."/>
            <person name="Varga T."/>
            <person name="Kohler A."/>
            <person name="Feng B."/>
            <person name="Cao Y."/>
            <person name="Lipzen A."/>
            <person name="Daum C."/>
            <person name="Hundley H."/>
            <person name="Pangilinan J."/>
            <person name="Johnson J."/>
            <person name="Barry K."/>
            <person name="LaButti K."/>
            <person name="Ng V."/>
            <person name="Ahrendt S."/>
            <person name="Min B."/>
            <person name="Choi I.G."/>
            <person name="Park H."/>
            <person name="Plett J.M."/>
            <person name="Magnuson J."/>
            <person name="Spatafora J.W."/>
            <person name="Nagy L.G."/>
            <person name="Henrissat B."/>
            <person name="Grigoriev I.V."/>
            <person name="Yang Z.L."/>
            <person name="Xu J."/>
            <person name="Martin F.M."/>
        </authorList>
    </citation>
    <scope>NUCLEOTIDE SEQUENCE</scope>
    <source>
        <strain evidence="1">KUC20120723A-06</strain>
    </source>
</reference>
<name>A0ACB8B8L0_9AGAM</name>
<dbReference type="EMBL" id="MU266535">
    <property type="protein sequence ID" value="KAH7921248.1"/>
    <property type="molecule type" value="Genomic_DNA"/>
</dbReference>
<evidence type="ECO:0000313" key="2">
    <source>
        <dbReference type="Proteomes" id="UP000790709"/>
    </source>
</evidence>
<keyword evidence="2" id="KW-1185">Reference proteome</keyword>
<proteinExistence type="predicted"/>
<accession>A0ACB8B8L0</accession>
<evidence type="ECO:0000313" key="1">
    <source>
        <dbReference type="EMBL" id="KAH7921248.1"/>
    </source>
</evidence>
<organism evidence="1 2">
    <name type="scientific">Leucogyrophana mollusca</name>
    <dbReference type="NCBI Taxonomy" id="85980"/>
    <lineage>
        <taxon>Eukaryota</taxon>
        <taxon>Fungi</taxon>
        <taxon>Dikarya</taxon>
        <taxon>Basidiomycota</taxon>
        <taxon>Agaricomycotina</taxon>
        <taxon>Agaricomycetes</taxon>
        <taxon>Agaricomycetidae</taxon>
        <taxon>Boletales</taxon>
        <taxon>Boletales incertae sedis</taxon>
        <taxon>Leucogyrophana</taxon>
    </lineage>
</organism>
<gene>
    <name evidence="1" type="ORF">BV22DRAFT_1019743</name>
</gene>